<evidence type="ECO:0000313" key="1">
    <source>
        <dbReference type="EMBL" id="CAL1595521.1"/>
    </source>
</evidence>
<gene>
    <name evidence="1" type="ORF">KC01_LOCUS24315</name>
</gene>
<accession>A0AAV2L277</accession>
<keyword evidence="2" id="KW-1185">Reference proteome</keyword>
<dbReference type="AlphaFoldDB" id="A0AAV2L277"/>
<sequence>MEEQEECGGCVPAVEVVCIESGLARAKGSLQQGSLRLAQLLLASKGRGRRASVKYYNNSQYNHPFKTRPDRARPESGFAQKETLWGMPLCRGALPLPWKSIKRPRQRAHT</sequence>
<dbReference type="Proteomes" id="UP001497482">
    <property type="component" value="Chromosome 20"/>
</dbReference>
<evidence type="ECO:0000313" key="2">
    <source>
        <dbReference type="Proteomes" id="UP001497482"/>
    </source>
</evidence>
<dbReference type="EMBL" id="OZ035842">
    <property type="protein sequence ID" value="CAL1595521.1"/>
    <property type="molecule type" value="Genomic_DNA"/>
</dbReference>
<name>A0AAV2L277_KNICA</name>
<protein>
    <submittedName>
        <fullName evidence="1">Uncharacterized protein</fullName>
    </submittedName>
</protein>
<reference evidence="1 2" key="1">
    <citation type="submission" date="2024-04" db="EMBL/GenBank/DDBJ databases">
        <authorList>
            <person name="Waldvogel A.-M."/>
            <person name="Schoenle A."/>
        </authorList>
    </citation>
    <scope>NUCLEOTIDE SEQUENCE [LARGE SCALE GENOMIC DNA]</scope>
</reference>
<proteinExistence type="predicted"/>
<organism evidence="1 2">
    <name type="scientific">Knipowitschia caucasica</name>
    <name type="common">Caucasian dwarf goby</name>
    <name type="synonym">Pomatoschistus caucasicus</name>
    <dbReference type="NCBI Taxonomy" id="637954"/>
    <lineage>
        <taxon>Eukaryota</taxon>
        <taxon>Metazoa</taxon>
        <taxon>Chordata</taxon>
        <taxon>Craniata</taxon>
        <taxon>Vertebrata</taxon>
        <taxon>Euteleostomi</taxon>
        <taxon>Actinopterygii</taxon>
        <taxon>Neopterygii</taxon>
        <taxon>Teleostei</taxon>
        <taxon>Neoteleostei</taxon>
        <taxon>Acanthomorphata</taxon>
        <taxon>Gobiaria</taxon>
        <taxon>Gobiiformes</taxon>
        <taxon>Gobioidei</taxon>
        <taxon>Gobiidae</taxon>
        <taxon>Gobiinae</taxon>
        <taxon>Knipowitschia</taxon>
    </lineage>
</organism>